<comment type="subcellular location">
    <subcellularLocation>
        <location evidence="1">Nucleus</location>
    </subcellularLocation>
</comment>
<keyword evidence="6" id="KW-0440">LIM domain</keyword>
<dbReference type="Pfam" id="PF00620">
    <property type="entry name" value="RhoGAP"/>
    <property type="match status" value="1"/>
</dbReference>
<evidence type="ECO:0000313" key="10">
    <source>
        <dbReference type="EMBL" id="KAF2460138.1"/>
    </source>
</evidence>
<dbReference type="GO" id="GO:0005634">
    <property type="term" value="C:nucleus"/>
    <property type="evidence" value="ECO:0007669"/>
    <property type="project" value="UniProtKB-SubCell"/>
</dbReference>
<evidence type="ECO:0000256" key="3">
    <source>
        <dbReference type="ARBA" id="ARBA00022737"/>
    </source>
</evidence>
<feature type="region of interest" description="Disordered" evidence="7">
    <location>
        <begin position="1144"/>
        <end position="1238"/>
    </location>
</feature>
<organism evidence="10 11">
    <name type="scientific">Lineolata rhizophorae</name>
    <dbReference type="NCBI Taxonomy" id="578093"/>
    <lineage>
        <taxon>Eukaryota</taxon>
        <taxon>Fungi</taxon>
        <taxon>Dikarya</taxon>
        <taxon>Ascomycota</taxon>
        <taxon>Pezizomycotina</taxon>
        <taxon>Dothideomycetes</taxon>
        <taxon>Dothideomycetes incertae sedis</taxon>
        <taxon>Lineolatales</taxon>
        <taxon>Lineolataceae</taxon>
        <taxon>Lineolata</taxon>
    </lineage>
</organism>
<evidence type="ECO:0008006" key="12">
    <source>
        <dbReference type="Google" id="ProtNLM"/>
    </source>
</evidence>
<keyword evidence="3" id="KW-0677">Repeat</keyword>
<evidence type="ECO:0000256" key="7">
    <source>
        <dbReference type="SAM" id="MobiDB-lite"/>
    </source>
</evidence>
<dbReference type="GO" id="GO:0030695">
    <property type="term" value="F:GTPase regulator activity"/>
    <property type="evidence" value="ECO:0007669"/>
    <property type="project" value="UniProtKB-ARBA"/>
</dbReference>
<dbReference type="InterPro" id="IPR000198">
    <property type="entry name" value="RhoGAP_dom"/>
</dbReference>
<dbReference type="InterPro" id="IPR001781">
    <property type="entry name" value="Znf_LIM"/>
</dbReference>
<evidence type="ECO:0000256" key="6">
    <source>
        <dbReference type="PROSITE-ProRule" id="PRU00125"/>
    </source>
</evidence>
<dbReference type="SUPFAM" id="SSF48350">
    <property type="entry name" value="GTPase activation domain, GAP"/>
    <property type="match status" value="1"/>
</dbReference>
<feature type="compositionally biased region" description="Polar residues" evidence="7">
    <location>
        <begin position="623"/>
        <end position="640"/>
    </location>
</feature>
<dbReference type="Proteomes" id="UP000799766">
    <property type="component" value="Unassembled WGS sequence"/>
</dbReference>
<feature type="domain" description="LIM zinc-binding" evidence="8">
    <location>
        <begin position="30"/>
        <end position="90"/>
    </location>
</feature>
<dbReference type="Gene3D" id="2.10.110.10">
    <property type="entry name" value="Cysteine Rich Protein"/>
    <property type="match status" value="4"/>
</dbReference>
<dbReference type="SMART" id="SM00324">
    <property type="entry name" value="RhoGAP"/>
    <property type="match status" value="1"/>
</dbReference>
<feature type="region of interest" description="Disordered" evidence="7">
    <location>
        <begin position="1106"/>
        <end position="1126"/>
    </location>
</feature>
<feature type="compositionally biased region" description="Basic and acidic residues" evidence="7">
    <location>
        <begin position="1"/>
        <end position="17"/>
    </location>
</feature>
<feature type="domain" description="LIM zinc-binding" evidence="8">
    <location>
        <begin position="93"/>
        <end position="153"/>
    </location>
</feature>
<evidence type="ECO:0000256" key="5">
    <source>
        <dbReference type="ARBA" id="ARBA00023242"/>
    </source>
</evidence>
<evidence type="ECO:0000313" key="11">
    <source>
        <dbReference type="Proteomes" id="UP000799766"/>
    </source>
</evidence>
<dbReference type="SUPFAM" id="SSF57716">
    <property type="entry name" value="Glucocorticoid receptor-like (DNA-binding domain)"/>
    <property type="match status" value="3"/>
</dbReference>
<dbReference type="Pfam" id="PF00412">
    <property type="entry name" value="LIM"/>
    <property type="match status" value="2"/>
</dbReference>
<dbReference type="PANTHER" id="PTHR24215:SF10">
    <property type="entry name" value="RHO-GTPASE-ACTIVATING PROTEIN LRG1"/>
    <property type="match status" value="1"/>
</dbReference>
<dbReference type="SMART" id="SM00132">
    <property type="entry name" value="LIM"/>
    <property type="match status" value="3"/>
</dbReference>
<feature type="compositionally biased region" description="Polar residues" evidence="7">
    <location>
        <begin position="551"/>
        <end position="570"/>
    </location>
</feature>
<keyword evidence="2 6" id="KW-0479">Metal-binding</keyword>
<dbReference type="OrthoDB" id="20689at2759"/>
<accession>A0A6A6P8F4</accession>
<feature type="compositionally biased region" description="Polar residues" evidence="7">
    <location>
        <begin position="1186"/>
        <end position="1196"/>
    </location>
</feature>
<dbReference type="PROSITE" id="PS50023">
    <property type="entry name" value="LIM_DOMAIN_2"/>
    <property type="match status" value="3"/>
</dbReference>
<dbReference type="GO" id="GO:0030036">
    <property type="term" value="P:actin cytoskeleton organization"/>
    <property type="evidence" value="ECO:0007669"/>
    <property type="project" value="TreeGrafter"/>
</dbReference>
<protein>
    <recommendedName>
        <fullName evidence="12">Rho-type GTPase-activating protein 1</fullName>
    </recommendedName>
</protein>
<feature type="compositionally biased region" description="Gly residues" evidence="7">
    <location>
        <begin position="1220"/>
        <end position="1230"/>
    </location>
</feature>
<dbReference type="EMBL" id="MU001674">
    <property type="protein sequence ID" value="KAF2460138.1"/>
    <property type="molecule type" value="Genomic_DNA"/>
</dbReference>
<evidence type="ECO:0000256" key="4">
    <source>
        <dbReference type="ARBA" id="ARBA00022833"/>
    </source>
</evidence>
<dbReference type="AlphaFoldDB" id="A0A6A6P8F4"/>
<feature type="compositionally biased region" description="Basic and acidic residues" evidence="7">
    <location>
        <begin position="827"/>
        <end position="848"/>
    </location>
</feature>
<dbReference type="PANTHER" id="PTHR24215">
    <property type="entry name" value="RHO-GTPASE-ACTIVATING PROTEIN LRG1"/>
    <property type="match status" value="1"/>
</dbReference>
<dbReference type="FunFam" id="2.10.110.10:FF:000112">
    <property type="entry name" value="Rho GTPase activator (Lrg11)"/>
    <property type="match status" value="1"/>
</dbReference>
<proteinExistence type="predicted"/>
<dbReference type="PROSITE" id="PS00478">
    <property type="entry name" value="LIM_DOMAIN_1"/>
    <property type="match status" value="2"/>
</dbReference>
<feature type="region of interest" description="Disordered" evidence="7">
    <location>
        <begin position="688"/>
        <end position="724"/>
    </location>
</feature>
<dbReference type="GO" id="GO:0007165">
    <property type="term" value="P:signal transduction"/>
    <property type="evidence" value="ECO:0007669"/>
    <property type="project" value="InterPro"/>
</dbReference>
<feature type="domain" description="Rho-GAP" evidence="9">
    <location>
        <begin position="853"/>
        <end position="1059"/>
    </location>
</feature>
<dbReference type="Gene3D" id="1.10.555.10">
    <property type="entry name" value="Rho GTPase activation protein"/>
    <property type="match status" value="1"/>
</dbReference>
<evidence type="ECO:0000256" key="2">
    <source>
        <dbReference type="ARBA" id="ARBA00022723"/>
    </source>
</evidence>
<keyword evidence="5" id="KW-0539">Nucleus</keyword>
<feature type="region of interest" description="Disordered" evidence="7">
    <location>
        <begin position="1"/>
        <end position="28"/>
    </location>
</feature>
<feature type="compositionally biased region" description="Pro residues" evidence="7">
    <location>
        <begin position="1151"/>
        <end position="1162"/>
    </location>
</feature>
<keyword evidence="4 6" id="KW-0862">Zinc</keyword>
<keyword evidence="11" id="KW-1185">Reference proteome</keyword>
<gene>
    <name evidence="10" type="ORF">BDY21DRAFT_317050</name>
</gene>
<evidence type="ECO:0000256" key="1">
    <source>
        <dbReference type="ARBA" id="ARBA00004123"/>
    </source>
</evidence>
<evidence type="ECO:0000259" key="8">
    <source>
        <dbReference type="PROSITE" id="PS50023"/>
    </source>
</evidence>
<dbReference type="InterPro" id="IPR008936">
    <property type="entry name" value="Rho_GTPase_activation_prot"/>
</dbReference>
<dbReference type="CDD" id="cd09391">
    <property type="entry name" value="LIM1_Lrg1p_like"/>
    <property type="match status" value="1"/>
</dbReference>
<dbReference type="FunFam" id="2.10.110.10:FF:000058">
    <property type="entry name" value="Rho GTPase activator Lrg11"/>
    <property type="match status" value="1"/>
</dbReference>
<feature type="compositionally biased region" description="Low complexity" evidence="7">
    <location>
        <begin position="1163"/>
        <end position="1180"/>
    </location>
</feature>
<feature type="region of interest" description="Disordered" evidence="7">
    <location>
        <begin position="825"/>
        <end position="849"/>
    </location>
</feature>
<feature type="region of interest" description="Disordered" evidence="7">
    <location>
        <begin position="200"/>
        <end position="220"/>
    </location>
</feature>
<name>A0A6A6P8F4_9PEZI</name>
<reference evidence="10" key="1">
    <citation type="journal article" date="2020" name="Stud. Mycol.">
        <title>101 Dothideomycetes genomes: a test case for predicting lifestyles and emergence of pathogens.</title>
        <authorList>
            <person name="Haridas S."/>
            <person name="Albert R."/>
            <person name="Binder M."/>
            <person name="Bloem J."/>
            <person name="Labutti K."/>
            <person name="Salamov A."/>
            <person name="Andreopoulos B."/>
            <person name="Baker S."/>
            <person name="Barry K."/>
            <person name="Bills G."/>
            <person name="Bluhm B."/>
            <person name="Cannon C."/>
            <person name="Castanera R."/>
            <person name="Culley D."/>
            <person name="Daum C."/>
            <person name="Ezra D."/>
            <person name="Gonzalez J."/>
            <person name="Henrissat B."/>
            <person name="Kuo A."/>
            <person name="Liang C."/>
            <person name="Lipzen A."/>
            <person name="Lutzoni F."/>
            <person name="Magnuson J."/>
            <person name="Mondo S."/>
            <person name="Nolan M."/>
            <person name="Ohm R."/>
            <person name="Pangilinan J."/>
            <person name="Park H.-J."/>
            <person name="Ramirez L."/>
            <person name="Alfaro M."/>
            <person name="Sun H."/>
            <person name="Tritt A."/>
            <person name="Yoshinaga Y."/>
            <person name="Zwiers L.-H."/>
            <person name="Turgeon B."/>
            <person name="Goodwin S."/>
            <person name="Spatafora J."/>
            <person name="Crous P."/>
            <person name="Grigoriev I."/>
        </authorList>
    </citation>
    <scope>NUCLEOTIDE SEQUENCE</scope>
    <source>
        <strain evidence="10">ATCC 16933</strain>
    </source>
</reference>
<feature type="domain" description="LIM zinc-binding" evidence="8">
    <location>
        <begin position="412"/>
        <end position="478"/>
    </location>
</feature>
<dbReference type="GO" id="GO:0005737">
    <property type="term" value="C:cytoplasm"/>
    <property type="evidence" value="ECO:0007669"/>
    <property type="project" value="TreeGrafter"/>
</dbReference>
<sequence>MAHGREHDQGGSRERSRPNGGAGRRPSGSRICGKCGEPLTGQFVRALGDTYHLECFTCHDCNKVVASKFFPVPDQPPNQYPLCETDYFRRLDLLCFACGGALRGSYITALDRKYHIEHFTCSVCPTVFGASDSYYEHEGNVYCHYHYSTRFAQRCHGCQTAILKQFVEIFRNGMNQHWHPECYMIHKYWNVKLKPEEDRKEAGGQGALPPVADLSSADQATDEERRLVRVEEERVEQKVLWIWRTLSQFEEKSATCISDMLLHVSNGAYIDGVMAAKKFIVHVDLLFTAADELDHMLVRIGPKGLSYSREAKLLCKKVVAFFQLLSESKDQGMRRLGVTQELLSLVTGLAHYLKLLIRICLQGSLKLERDTRSSDGLTNFLHHINSLDARLAQEDPSSAAAADEAYVLRSADTCAACDKPVEDRCARVAAGRVVHVPCLVCAHCHSDLAAPHRLQDVRWSDSRQQLLCDECAVGAPDAEGGAVLVSRLRQYVHLLRVAHARLLATLRTSGVLPHTSDDPNLAHYDSNQGHRIPADDGPTEPPLLRSDTRSRSYAGSTSTSAPLNSTQTAAAASPHARNGSSYEQTLGDIRRLRSTRLEKSLSTNMKRARASRILNDPEGTSARPGSSGDQQGQPTASSAPTAPGMRIITDRDISSSAPAASQGVSQQFALGTNSIALDDIPRLVAAEQAREQRPNASRYAGRNLIGTEPRPRLVNGHRRDVSGGNELERAAAGQMPGGPGPMAGMGTPAAGVDMGASAPPRYGRKFFSELSPLEYFILRHVAVLSMEPLLEGEFNQEELLELIETKRATFWGKFGKAFKTGKPVDGGMEKRLTNEKEKERKGGKKKDTGVFGKSLETVVERDGADSTDGVGPFTLRVPGLVNDAVSAMRSMDMSVEGVFRKNGNIRRLNELAEAYDTRGSDAVDLTRESPVQVAALLKKYLRELPDPVMTHKLYRLFIAAARMNDEDKRRRVMHLTCCLLPKAHRDTMEVLFSFLGWASSFHTVDEESGSKMDIHNLATVIAPNILYEVTKPGQQPDMDKAFLAVEAVHTLIQCNDAMCLIPEDLTSILNDSSLFANPADLTTKEILRRYGDIAKNATVVYANTDGYASRTGGGGPAAGGSTRSARAAPVLTRVDADVQPHHAFEAERRGGPPPPPPPPPLGTPGAAAAAAAPQGFDFAGPPNPPYAQSQHGSPRNGSADSVASAGGGSPGNRSSQYRNGAGGGGGGGVQRLGVMGLS</sequence>
<evidence type="ECO:0000259" key="9">
    <source>
        <dbReference type="PROSITE" id="PS50238"/>
    </source>
</evidence>
<dbReference type="CDD" id="cd09392">
    <property type="entry name" value="LIM2_Lrg1p_like"/>
    <property type="match status" value="1"/>
</dbReference>
<feature type="region of interest" description="Disordered" evidence="7">
    <location>
        <begin position="510"/>
        <end position="644"/>
    </location>
</feature>
<dbReference type="GO" id="GO:0046872">
    <property type="term" value="F:metal ion binding"/>
    <property type="evidence" value="ECO:0007669"/>
    <property type="project" value="UniProtKB-KW"/>
</dbReference>
<feature type="compositionally biased region" description="Basic and acidic residues" evidence="7">
    <location>
        <begin position="588"/>
        <end position="599"/>
    </location>
</feature>
<dbReference type="PROSITE" id="PS50238">
    <property type="entry name" value="RHOGAP"/>
    <property type="match status" value="1"/>
</dbReference>